<dbReference type="InterPro" id="IPR058792">
    <property type="entry name" value="Beta-barrel_RND_2"/>
</dbReference>
<evidence type="ECO:0000259" key="7">
    <source>
        <dbReference type="Pfam" id="PF25954"/>
    </source>
</evidence>
<reference evidence="8" key="1">
    <citation type="submission" date="2022-02" db="EMBL/GenBank/DDBJ databases">
        <authorList>
            <person name="Leng L."/>
        </authorList>
    </citation>
    <scope>NUCLEOTIDE SEQUENCE</scope>
    <source>
        <strain evidence="8">JI</strain>
    </source>
</reference>
<feature type="compositionally biased region" description="Low complexity" evidence="4">
    <location>
        <begin position="407"/>
        <end position="428"/>
    </location>
</feature>
<dbReference type="Gene3D" id="2.40.420.20">
    <property type="match status" value="1"/>
</dbReference>
<evidence type="ECO:0000256" key="3">
    <source>
        <dbReference type="SAM" id="Coils"/>
    </source>
</evidence>
<keyword evidence="2 3" id="KW-0175">Coiled coil</keyword>
<keyword evidence="5" id="KW-0472">Membrane</keyword>
<dbReference type="Gene3D" id="2.40.30.170">
    <property type="match status" value="1"/>
</dbReference>
<comment type="subcellular location">
    <subcellularLocation>
        <location evidence="1">Cell envelope</location>
    </subcellularLocation>
</comment>
<dbReference type="SUPFAM" id="SSF111369">
    <property type="entry name" value="HlyD-like secretion proteins"/>
    <property type="match status" value="2"/>
</dbReference>
<evidence type="ECO:0000259" key="6">
    <source>
        <dbReference type="Pfam" id="PF25881"/>
    </source>
</evidence>
<dbReference type="AlphaFoldDB" id="A0A9X4JSN8"/>
<feature type="coiled-coil region" evidence="3">
    <location>
        <begin position="181"/>
        <end position="234"/>
    </location>
</feature>
<protein>
    <submittedName>
        <fullName evidence="8">Efflux RND transporter periplasmic adaptor subunit</fullName>
    </submittedName>
</protein>
<dbReference type="PANTHER" id="PTHR32347">
    <property type="entry name" value="EFFLUX SYSTEM COMPONENT YKNX-RELATED"/>
    <property type="match status" value="1"/>
</dbReference>
<dbReference type="GO" id="GO:0030313">
    <property type="term" value="C:cell envelope"/>
    <property type="evidence" value="ECO:0007669"/>
    <property type="project" value="UniProtKB-SubCell"/>
</dbReference>
<proteinExistence type="predicted"/>
<dbReference type="Gene3D" id="1.10.287.470">
    <property type="entry name" value="Helix hairpin bin"/>
    <property type="match status" value="2"/>
</dbReference>
<dbReference type="Gene3D" id="2.40.50.100">
    <property type="match status" value="1"/>
</dbReference>
<evidence type="ECO:0000256" key="4">
    <source>
        <dbReference type="SAM" id="MobiDB-lite"/>
    </source>
</evidence>
<keyword evidence="9" id="KW-1185">Reference proteome</keyword>
<dbReference type="Pfam" id="PF25881">
    <property type="entry name" value="HH_YBHG"/>
    <property type="match status" value="1"/>
</dbReference>
<dbReference type="InterPro" id="IPR059052">
    <property type="entry name" value="HH_YbhG-like"/>
</dbReference>
<sequence>MEDTLKPDANKLNYLVGFLKRKKLLFGIILIVIAALAGYFIVKSHKNVSGNYLTDTVKKGTVTTTISASGTIEPVSTVSLSFKNSEIIKDIYVKVGDHVTAGQLLAEQYTDNLDASVIQATASLKGNTAKLQLLQNGSTQEDLDKAATDVKMAQASYDLAKTTLDRYQQLYEGGAISKADLDKYNSDLINAEGKLKQAENSLKSLQAGNRPEDIEAAAAQVDSSSAQLKLAQNDLAGAKMYCSIDGIVSEINGAVGQRATANNNSTSGGGFMTVISEALQLKSQVNEADIGKAAVGQTVEFTLNSYPNKTFTGKVSSIAPQATTVSNVQLYDVYIQPDQNYVEMKAGMPTNVTIIIDRHENTLTIPKGAVSYAASYLSKMRQAGAPVTEGTGGANGTGGIQRQNRQSAGAGSNASNNNGSNNTDASSSPASYQEQQATVLVMNGSGTPSPKRVVLGLSDLSNYEVVNGLNEGDTIVIGSLDQSAATNTQGNQSSQRSNNPMTMGAPRVQVTGGGARRN</sequence>
<feature type="region of interest" description="Disordered" evidence="4">
    <location>
        <begin position="387"/>
        <end position="433"/>
    </location>
</feature>
<name>A0A9X4JSN8_9FIRM</name>
<dbReference type="RefSeq" id="WP_277442115.1">
    <property type="nucleotide sequence ID" value="NZ_JAKOAV010000001.1"/>
</dbReference>
<keyword evidence="5" id="KW-1133">Transmembrane helix</keyword>
<evidence type="ECO:0000313" key="8">
    <source>
        <dbReference type="EMBL" id="MDF9406969.1"/>
    </source>
</evidence>
<feature type="transmembrane region" description="Helical" evidence="5">
    <location>
        <begin position="24"/>
        <end position="42"/>
    </location>
</feature>
<dbReference type="GO" id="GO:0015562">
    <property type="term" value="F:efflux transmembrane transporter activity"/>
    <property type="evidence" value="ECO:0007669"/>
    <property type="project" value="InterPro"/>
</dbReference>
<feature type="region of interest" description="Disordered" evidence="4">
    <location>
        <begin position="485"/>
        <end position="518"/>
    </location>
</feature>
<feature type="compositionally biased region" description="Polar residues" evidence="4">
    <location>
        <begin position="485"/>
        <end position="501"/>
    </location>
</feature>
<feature type="domain" description="YbhG-like alpha-helical hairpin" evidence="6">
    <location>
        <begin position="114"/>
        <end position="234"/>
    </location>
</feature>
<dbReference type="InterPro" id="IPR050465">
    <property type="entry name" value="UPF0194_transport"/>
</dbReference>
<evidence type="ECO:0000256" key="5">
    <source>
        <dbReference type="SAM" id="Phobius"/>
    </source>
</evidence>
<evidence type="ECO:0000313" key="9">
    <source>
        <dbReference type="Proteomes" id="UP001154312"/>
    </source>
</evidence>
<dbReference type="EMBL" id="JAKOAV010000001">
    <property type="protein sequence ID" value="MDF9406969.1"/>
    <property type="molecule type" value="Genomic_DNA"/>
</dbReference>
<gene>
    <name evidence="8" type="ORF">L7E55_01100</name>
</gene>
<evidence type="ECO:0000256" key="1">
    <source>
        <dbReference type="ARBA" id="ARBA00004196"/>
    </source>
</evidence>
<dbReference type="Proteomes" id="UP001154312">
    <property type="component" value="Unassembled WGS sequence"/>
</dbReference>
<feature type="domain" description="CusB-like beta-barrel" evidence="7">
    <location>
        <begin position="282"/>
        <end position="351"/>
    </location>
</feature>
<organism evidence="8 9">
    <name type="scientific">Pelotomaculum isophthalicicum JI</name>
    <dbReference type="NCBI Taxonomy" id="947010"/>
    <lineage>
        <taxon>Bacteria</taxon>
        <taxon>Bacillati</taxon>
        <taxon>Bacillota</taxon>
        <taxon>Clostridia</taxon>
        <taxon>Eubacteriales</taxon>
        <taxon>Desulfotomaculaceae</taxon>
        <taxon>Pelotomaculum</taxon>
    </lineage>
</organism>
<accession>A0A9X4JSN8</accession>
<evidence type="ECO:0000256" key="2">
    <source>
        <dbReference type="ARBA" id="ARBA00023054"/>
    </source>
</evidence>
<comment type="caution">
    <text evidence="8">The sequence shown here is derived from an EMBL/GenBank/DDBJ whole genome shotgun (WGS) entry which is preliminary data.</text>
</comment>
<feature type="compositionally biased region" description="Gly residues" evidence="4">
    <location>
        <begin position="390"/>
        <end position="399"/>
    </location>
</feature>
<keyword evidence="5" id="KW-0812">Transmembrane</keyword>
<dbReference type="Pfam" id="PF25954">
    <property type="entry name" value="Beta-barrel_RND_2"/>
    <property type="match status" value="1"/>
</dbReference>